<dbReference type="Proteomes" id="UP000887569">
    <property type="component" value="Unplaced"/>
</dbReference>
<name>A0A915A5Z4_PARUN</name>
<evidence type="ECO:0000313" key="1">
    <source>
        <dbReference type="Proteomes" id="UP000887569"/>
    </source>
</evidence>
<proteinExistence type="predicted"/>
<accession>A0A915A5Z4</accession>
<organism evidence="1 2">
    <name type="scientific">Parascaris univalens</name>
    <name type="common">Nematode worm</name>
    <dbReference type="NCBI Taxonomy" id="6257"/>
    <lineage>
        <taxon>Eukaryota</taxon>
        <taxon>Metazoa</taxon>
        <taxon>Ecdysozoa</taxon>
        <taxon>Nematoda</taxon>
        <taxon>Chromadorea</taxon>
        <taxon>Rhabditida</taxon>
        <taxon>Spirurina</taxon>
        <taxon>Ascaridomorpha</taxon>
        <taxon>Ascaridoidea</taxon>
        <taxon>Ascarididae</taxon>
        <taxon>Parascaris</taxon>
    </lineage>
</organism>
<evidence type="ECO:0000313" key="2">
    <source>
        <dbReference type="WBParaSite" id="PgE705_g001_t01"/>
    </source>
</evidence>
<dbReference type="AlphaFoldDB" id="A0A915A5Z4"/>
<reference evidence="2" key="1">
    <citation type="submission" date="2022-11" db="UniProtKB">
        <authorList>
            <consortium name="WormBaseParasite"/>
        </authorList>
    </citation>
    <scope>IDENTIFICATION</scope>
</reference>
<sequence>MYFSHRKKRFIYTIPTYSTCVCIINDCCAHRKIFAVKILTFRNRGQESTFACRELP</sequence>
<protein>
    <submittedName>
        <fullName evidence="2">Uncharacterized protein</fullName>
    </submittedName>
</protein>
<dbReference type="WBParaSite" id="PgE705_g001_t01">
    <property type="protein sequence ID" value="PgE705_g001_t01"/>
    <property type="gene ID" value="PgE705_g001"/>
</dbReference>
<keyword evidence="1" id="KW-1185">Reference proteome</keyword>